<dbReference type="EMBL" id="CP002028">
    <property type="protein sequence ID" value="ADG81767.1"/>
    <property type="molecule type" value="Genomic_DNA"/>
</dbReference>
<evidence type="ECO:0000313" key="6">
    <source>
        <dbReference type="Proteomes" id="UP000002377"/>
    </source>
</evidence>
<dbReference type="GO" id="GO:0003677">
    <property type="term" value="F:DNA binding"/>
    <property type="evidence" value="ECO:0007669"/>
    <property type="project" value="UniProtKB-KW"/>
</dbReference>
<accession>D5XDB9</accession>
<dbReference type="Pfam" id="PF01420">
    <property type="entry name" value="Methylase_S"/>
    <property type="match status" value="2"/>
</dbReference>
<dbReference type="STRING" id="635013.TherJR_0900"/>
<dbReference type="PANTHER" id="PTHR30408">
    <property type="entry name" value="TYPE-1 RESTRICTION ENZYME ECOKI SPECIFICITY PROTEIN"/>
    <property type="match status" value="1"/>
</dbReference>
<dbReference type="CDD" id="cd17495">
    <property type="entry name" value="RMtype1_S_Cep9333ORF4827P-TRD2-CR2_like"/>
    <property type="match status" value="1"/>
</dbReference>
<dbReference type="SUPFAM" id="SSF116734">
    <property type="entry name" value="DNA methylase specificity domain"/>
    <property type="match status" value="2"/>
</dbReference>
<name>D5XDB9_THEPJ</name>
<dbReference type="AlphaFoldDB" id="D5XDB9"/>
<dbReference type="InterPro" id="IPR044946">
    <property type="entry name" value="Restrct_endonuc_typeI_TRD_sf"/>
</dbReference>
<proteinExistence type="inferred from homology"/>
<dbReference type="eggNOG" id="COG0732">
    <property type="taxonomic scope" value="Bacteria"/>
</dbReference>
<evidence type="ECO:0000256" key="2">
    <source>
        <dbReference type="ARBA" id="ARBA00022747"/>
    </source>
</evidence>
<sequence length="426" mass="48051">MIFINAKKMVIIIMSNQMNLTRLGNICTKIGSGLTPKGGKNAYKESGISFIRSLNIYDFHFDYTDLAYIDDNQARKLSNVIVERHDILLNITGASVARCCMVPDNVLPARVNQHVSIVRIDKSKANPYYVLYSLNSPINKQRLLTLAQGGATREALTKETISNFEINLPSLTVQNKIAAILSAYDDLIENNTRRIKILEEMAQLIYREWFVKFRFPGHEKVRMVESELGPIPEGWKVKTLGEVCNIVMGQSPESKYYNTKGEGLPFHQGVSNFNNRYPTHEVYCTIDKRIAHAGDILFSVRAPVGRINIADRKLIVGRGLAAIRHIAGLQSFLYYQMKAIFKEEDIIGNGAIFNSITKQDLLNVKVIVPSDCVDNDFNNKVEHIDQLILNLTRKNLILRRTRDLLLPKLISGELDVEDLDIAIGGD</sequence>
<feature type="domain" description="Type I restriction modification DNA specificity" evidence="4">
    <location>
        <begin position="21"/>
        <end position="199"/>
    </location>
</feature>
<protein>
    <submittedName>
        <fullName evidence="5">Restriction modification system DNA specificity domain protein</fullName>
    </submittedName>
</protein>
<gene>
    <name evidence="5" type="ordered locus">TherJR_0900</name>
</gene>
<dbReference type="Gene3D" id="3.90.220.20">
    <property type="entry name" value="DNA methylase specificity domains"/>
    <property type="match status" value="2"/>
</dbReference>
<dbReference type="REBASE" id="25993">
    <property type="entry name" value="S.TspJRORF899P"/>
</dbReference>
<keyword evidence="2" id="KW-0680">Restriction system</keyword>
<dbReference type="InterPro" id="IPR052021">
    <property type="entry name" value="Type-I_RS_S_subunit"/>
</dbReference>
<evidence type="ECO:0000256" key="1">
    <source>
        <dbReference type="ARBA" id="ARBA00010923"/>
    </source>
</evidence>
<dbReference type="KEGG" id="tjr:TherJR_0900"/>
<dbReference type="PANTHER" id="PTHR30408:SF12">
    <property type="entry name" value="TYPE I RESTRICTION ENZYME MJAVIII SPECIFICITY SUBUNIT"/>
    <property type="match status" value="1"/>
</dbReference>
<reference evidence="5 6" key="1">
    <citation type="submission" date="2010-05" db="EMBL/GenBank/DDBJ databases">
        <title>Complete sequence of Thermincola sp. JR.</title>
        <authorList>
            <consortium name="US DOE Joint Genome Institute"/>
            <person name="Lucas S."/>
            <person name="Copeland A."/>
            <person name="Lapidus A."/>
            <person name="Cheng J.-F."/>
            <person name="Bruce D."/>
            <person name="Goodwin L."/>
            <person name="Pitluck S."/>
            <person name="Chertkov O."/>
            <person name="Detter J.C."/>
            <person name="Han C."/>
            <person name="Tapia R."/>
            <person name="Land M."/>
            <person name="Hauser L."/>
            <person name="Kyrpides N."/>
            <person name="Mikhailova N."/>
            <person name="Hazen T.C."/>
            <person name="Woyke T."/>
        </authorList>
    </citation>
    <scope>NUCLEOTIDE SEQUENCE [LARGE SCALE GENOMIC DNA]</scope>
    <source>
        <strain evidence="5 6">JR</strain>
    </source>
</reference>
<evidence type="ECO:0000259" key="4">
    <source>
        <dbReference type="Pfam" id="PF01420"/>
    </source>
</evidence>
<dbReference type="GO" id="GO:0009307">
    <property type="term" value="P:DNA restriction-modification system"/>
    <property type="evidence" value="ECO:0007669"/>
    <property type="project" value="UniProtKB-KW"/>
</dbReference>
<comment type="similarity">
    <text evidence="1">Belongs to the type-I restriction system S methylase family.</text>
</comment>
<dbReference type="HOGENOM" id="CLU_021095_2_1_9"/>
<evidence type="ECO:0000313" key="5">
    <source>
        <dbReference type="EMBL" id="ADG81767.1"/>
    </source>
</evidence>
<keyword evidence="3" id="KW-0238">DNA-binding</keyword>
<dbReference type="Proteomes" id="UP000002377">
    <property type="component" value="Chromosome"/>
</dbReference>
<evidence type="ECO:0000256" key="3">
    <source>
        <dbReference type="ARBA" id="ARBA00023125"/>
    </source>
</evidence>
<feature type="domain" description="Type I restriction modification DNA specificity" evidence="4">
    <location>
        <begin position="232"/>
        <end position="371"/>
    </location>
</feature>
<organism evidence="5 6">
    <name type="scientific">Thermincola potens (strain JR)</name>
    <dbReference type="NCBI Taxonomy" id="635013"/>
    <lineage>
        <taxon>Bacteria</taxon>
        <taxon>Bacillati</taxon>
        <taxon>Bacillota</taxon>
        <taxon>Clostridia</taxon>
        <taxon>Eubacteriales</taxon>
        <taxon>Thermincolaceae</taxon>
        <taxon>Thermincola</taxon>
    </lineage>
</organism>
<keyword evidence="6" id="KW-1185">Reference proteome</keyword>
<dbReference type="InterPro" id="IPR000055">
    <property type="entry name" value="Restrct_endonuc_typeI_TRD"/>
</dbReference>